<name>A0A351RCI4_9PROT</name>
<dbReference type="EMBL" id="DNAA01000224">
    <property type="protein sequence ID" value="HBA09755.1"/>
    <property type="molecule type" value="Genomic_DNA"/>
</dbReference>
<proteinExistence type="predicted"/>
<dbReference type="AlphaFoldDB" id="A0A351RCI4"/>
<comment type="caution">
    <text evidence="1">The sequence shown here is derived from an EMBL/GenBank/DDBJ whole genome shotgun (WGS) entry which is preliminary data.</text>
</comment>
<accession>A0A351RCI4</accession>
<protein>
    <submittedName>
        <fullName evidence="1">Uncharacterized protein</fullName>
    </submittedName>
</protein>
<organism evidence="1 2">
    <name type="scientific">Methylotenera mobilis</name>
    <dbReference type="NCBI Taxonomy" id="359408"/>
    <lineage>
        <taxon>Bacteria</taxon>
        <taxon>Pseudomonadati</taxon>
        <taxon>Pseudomonadota</taxon>
        <taxon>Betaproteobacteria</taxon>
        <taxon>Nitrosomonadales</taxon>
        <taxon>Methylophilaceae</taxon>
        <taxon>Methylotenera</taxon>
    </lineage>
</organism>
<sequence>MKKSNIIIKLISLRLKFPTTQSSRIYYDNKLDALAFNSVFEADIQVMSTLKDRWAEYGWIINASACILGL</sequence>
<evidence type="ECO:0000313" key="1">
    <source>
        <dbReference type="EMBL" id="HBA09755.1"/>
    </source>
</evidence>
<feature type="non-terminal residue" evidence="1">
    <location>
        <position position="70"/>
    </location>
</feature>
<evidence type="ECO:0000313" key="2">
    <source>
        <dbReference type="Proteomes" id="UP000264313"/>
    </source>
</evidence>
<dbReference type="Proteomes" id="UP000264313">
    <property type="component" value="Unassembled WGS sequence"/>
</dbReference>
<gene>
    <name evidence="1" type="ORF">DCW48_09545</name>
</gene>
<reference evidence="1 2" key="1">
    <citation type="journal article" date="2018" name="Nat. Biotechnol.">
        <title>A standardized bacterial taxonomy based on genome phylogeny substantially revises the tree of life.</title>
        <authorList>
            <person name="Parks D.H."/>
            <person name="Chuvochina M."/>
            <person name="Waite D.W."/>
            <person name="Rinke C."/>
            <person name="Skarshewski A."/>
            <person name="Chaumeil P.A."/>
            <person name="Hugenholtz P."/>
        </authorList>
    </citation>
    <scope>NUCLEOTIDE SEQUENCE [LARGE SCALE GENOMIC DNA]</scope>
    <source>
        <strain evidence="1">UBA9958</strain>
    </source>
</reference>